<keyword evidence="2" id="KW-0489">Methyltransferase</keyword>
<sequence length="210" mass="23439">MTARDQDLRTQKIWARDAPHYDGWMRRFDRLMLRGGRDRLCERAHGRVLEVAVGTGLNLPHYPKGTDLTGVDLSPDMLARARVRAADLGVDATLSEASATRLPFPDGSFDTVVCALALCCIPDDRAAVAEMHRVLAPGGTLLLIDHVISHRFAVRTLQRAIEPLMLKLADDHQLRRPLHLVREAGFSVVERERYSFGVIERLVAVKSGQE</sequence>
<dbReference type="Proteomes" id="UP001354931">
    <property type="component" value="Unassembled WGS sequence"/>
</dbReference>
<dbReference type="InterPro" id="IPR013216">
    <property type="entry name" value="Methyltransf_11"/>
</dbReference>
<reference evidence="2 3" key="1">
    <citation type="submission" date="2022-10" db="EMBL/GenBank/DDBJ databases">
        <authorList>
            <person name="Xie J."/>
            <person name="Shen N."/>
        </authorList>
    </citation>
    <scope>NUCLEOTIDE SEQUENCE [LARGE SCALE GENOMIC DNA]</scope>
    <source>
        <strain evidence="2 3">YIM65594</strain>
    </source>
</reference>
<accession>A0ABU6EWE6</accession>
<dbReference type="InterPro" id="IPR029063">
    <property type="entry name" value="SAM-dependent_MTases_sf"/>
</dbReference>
<dbReference type="PANTHER" id="PTHR45036">
    <property type="entry name" value="METHYLTRANSFERASE LIKE 7B"/>
    <property type="match status" value="1"/>
</dbReference>
<organism evidence="2 3">
    <name type="scientific">Streptomyces endophyticus</name>
    <dbReference type="NCBI Taxonomy" id="714166"/>
    <lineage>
        <taxon>Bacteria</taxon>
        <taxon>Bacillati</taxon>
        <taxon>Actinomycetota</taxon>
        <taxon>Actinomycetes</taxon>
        <taxon>Kitasatosporales</taxon>
        <taxon>Streptomycetaceae</taxon>
        <taxon>Streptomyces</taxon>
    </lineage>
</organism>
<dbReference type="Pfam" id="PF08241">
    <property type="entry name" value="Methyltransf_11"/>
    <property type="match status" value="1"/>
</dbReference>
<dbReference type="SUPFAM" id="SSF53335">
    <property type="entry name" value="S-adenosyl-L-methionine-dependent methyltransferases"/>
    <property type="match status" value="1"/>
</dbReference>
<keyword evidence="3" id="KW-1185">Reference proteome</keyword>
<evidence type="ECO:0000313" key="3">
    <source>
        <dbReference type="Proteomes" id="UP001354931"/>
    </source>
</evidence>
<dbReference type="InterPro" id="IPR052356">
    <property type="entry name" value="Thiol_S-MT"/>
</dbReference>
<dbReference type="PANTHER" id="PTHR45036:SF1">
    <property type="entry name" value="METHYLTRANSFERASE LIKE 7A"/>
    <property type="match status" value="1"/>
</dbReference>
<dbReference type="RefSeq" id="WP_326013630.1">
    <property type="nucleotide sequence ID" value="NZ_JAOZYC010000001.1"/>
</dbReference>
<dbReference type="EMBL" id="JAOZYC010000001">
    <property type="protein sequence ID" value="MEB8336066.1"/>
    <property type="molecule type" value="Genomic_DNA"/>
</dbReference>
<dbReference type="CDD" id="cd02440">
    <property type="entry name" value="AdoMet_MTases"/>
    <property type="match status" value="1"/>
</dbReference>
<proteinExistence type="predicted"/>
<feature type="domain" description="Methyltransferase type 11" evidence="1">
    <location>
        <begin position="49"/>
        <end position="142"/>
    </location>
</feature>
<keyword evidence="2" id="KW-0808">Transferase</keyword>
<dbReference type="GO" id="GO:0008168">
    <property type="term" value="F:methyltransferase activity"/>
    <property type="evidence" value="ECO:0007669"/>
    <property type="project" value="UniProtKB-KW"/>
</dbReference>
<protein>
    <submittedName>
        <fullName evidence="2">Class I SAM-dependent methyltransferase</fullName>
    </submittedName>
</protein>
<evidence type="ECO:0000313" key="2">
    <source>
        <dbReference type="EMBL" id="MEB8336066.1"/>
    </source>
</evidence>
<evidence type="ECO:0000259" key="1">
    <source>
        <dbReference type="Pfam" id="PF08241"/>
    </source>
</evidence>
<name>A0ABU6EWE6_9ACTN</name>
<gene>
    <name evidence="2" type="ORF">OKJ99_00840</name>
</gene>
<dbReference type="GO" id="GO:0032259">
    <property type="term" value="P:methylation"/>
    <property type="evidence" value="ECO:0007669"/>
    <property type="project" value="UniProtKB-KW"/>
</dbReference>
<dbReference type="Gene3D" id="3.40.50.150">
    <property type="entry name" value="Vaccinia Virus protein VP39"/>
    <property type="match status" value="1"/>
</dbReference>
<comment type="caution">
    <text evidence="2">The sequence shown here is derived from an EMBL/GenBank/DDBJ whole genome shotgun (WGS) entry which is preliminary data.</text>
</comment>